<dbReference type="Proteomes" id="UP000219338">
    <property type="component" value="Unassembled WGS sequence"/>
</dbReference>
<feature type="region of interest" description="Disordered" evidence="1">
    <location>
        <begin position="320"/>
        <end position="348"/>
    </location>
</feature>
<name>A0A284RD34_ARMOS</name>
<keyword evidence="2" id="KW-0812">Transmembrane</keyword>
<evidence type="ECO:0000313" key="3">
    <source>
        <dbReference type="EMBL" id="SJL06667.1"/>
    </source>
</evidence>
<reference evidence="4" key="1">
    <citation type="journal article" date="2017" name="Nat. Ecol. Evol.">
        <title>Genome expansion and lineage-specific genetic innovations in the forest pathogenic fungi Armillaria.</title>
        <authorList>
            <person name="Sipos G."/>
            <person name="Prasanna A.N."/>
            <person name="Walter M.C."/>
            <person name="O'Connor E."/>
            <person name="Balint B."/>
            <person name="Krizsan K."/>
            <person name="Kiss B."/>
            <person name="Hess J."/>
            <person name="Varga T."/>
            <person name="Slot J."/>
            <person name="Riley R."/>
            <person name="Boka B."/>
            <person name="Rigling D."/>
            <person name="Barry K."/>
            <person name="Lee J."/>
            <person name="Mihaltcheva S."/>
            <person name="LaButti K."/>
            <person name="Lipzen A."/>
            <person name="Waldron R."/>
            <person name="Moloney N.M."/>
            <person name="Sperisen C."/>
            <person name="Kredics L."/>
            <person name="Vagvoelgyi C."/>
            <person name="Patrignani A."/>
            <person name="Fitzpatrick D."/>
            <person name="Nagy I."/>
            <person name="Doyle S."/>
            <person name="Anderson J.B."/>
            <person name="Grigoriev I.V."/>
            <person name="Gueldener U."/>
            <person name="Muensterkoetter M."/>
            <person name="Nagy L.G."/>
        </authorList>
    </citation>
    <scope>NUCLEOTIDE SEQUENCE [LARGE SCALE GENOMIC DNA]</scope>
    <source>
        <strain evidence="4">C18/9</strain>
    </source>
</reference>
<feature type="transmembrane region" description="Helical" evidence="2">
    <location>
        <begin position="249"/>
        <end position="273"/>
    </location>
</feature>
<evidence type="ECO:0000256" key="2">
    <source>
        <dbReference type="SAM" id="Phobius"/>
    </source>
</evidence>
<dbReference type="OrthoDB" id="2896404at2759"/>
<dbReference type="STRING" id="47428.A0A284RD34"/>
<sequence>MTYDPRHLYDIQSILSPSISHCPPFRVMATNPQLDSDVLEFVVELFDGILISTLVLLGLTCTTAKVSSRISRSKTWFLFIGSTMFWCVAYLLLLGRQGNQEPPFGICILQSALGYAANPFTTISALGLVLELHMKLNILSISDRRMKQWRSWLLAIPPAVAIVVFFYVIAVGVAHPEAVQRDASHIFCHIAPIDGFGAGQPYIISTITTMLPDTLVLIFSILVAIKVCITKRRLGRAIPSTNTSVTVSLVIRVTALTILLSIGNVMGITSLVMDPNSSAVGWNLALTLMPVSVFLLFGTQKDLLYAWCCRNKANRGDSTKLSKDMEMANVRPSPSRVDLLQPRGSEAR</sequence>
<feature type="transmembrane region" description="Helical" evidence="2">
    <location>
        <begin position="152"/>
        <end position="174"/>
    </location>
</feature>
<feature type="transmembrane region" description="Helical" evidence="2">
    <location>
        <begin position="113"/>
        <end position="132"/>
    </location>
</feature>
<dbReference type="OMA" id="TEHRANP"/>
<feature type="transmembrane region" description="Helical" evidence="2">
    <location>
        <begin position="202"/>
        <end position="229"/>
    </location>
</feature>
<keyword evidence="2" id="KW-1133">Transmembrane helix</keyword>
<keyword evidence="4" id="KW-1185">Reference proteome</keyword>
<accession>A0A284RD34</accession>
<evidence type="ECO:0000313" key="4">
    <source>
        <dbReference type="Proteomes" id="UP000219338"/>
    </source>
</evidence>
<organism evidence="3 4">
    <name type="scientific">Armillaria ostoyae</name>
    <name type="common">Armillaria root rot fungus</name>
    <dbReference type="NCBI Taxonomy" id="47428"/>
    <lineage>
        <taxon>Eukaryota</taxon>
        <taxon>Fungi</taxon>
        <taxon>Dikarya</taxon>
        <taxon>Basidiomycota</taxon>
        <taxon>Agaricomycotina</taxon>
        <taxon>Agaricomycetes</taxon>
        <taxon>Agaricomycetidae</taxon>
        <taxon>Agaricales</taxon>
        <taxon>Marasmiineae</taxon>
        <taxon>Physalacriaceae</taxon>
        <taxon>Armillaria</taxon>
    </lineage>
</organism>
<keyword evidence="2" id="KW-0472">Membrane</keyword>
<evidence type="ECO:0000256" key="1">
    <source>
        <dbReference type="SAM" id="MobiDB-lite"/>
    </source>
</evidence>
<protein>
    <recommendedName>
        <fullName evidence="5">G-protein coupled receptors family 1 profile domain-containing protein</fullName>
    </recommendedName>
</protein>
<feature type="transmembrane region" description="Helical" evidence="2">
    <location>
        <begin position="279"/>
        <end position="297"/>
    </location>
</feature>
<feature type="transmembrane region" description="Helical" evidence="2">
    <location>
        <begin position="76"/>
        <end position="93"/>
    </location>
</feature>
<evidence type="ECO:0008006" key="5">
    <source>
        <dbReference type="Google" id="ProtNLM"/>
    </source>
</evidence>
<dbReference type="EMBL" id="FUEG01000007">
    <property type="protein sequence ID" value="SJL06667.1"/>
    <property type="molecule type" value="Genomic_DNA"/>
</dbReference>
<gene>
    <name evidence="3" type="ORF">ARMOST_10009</name>
</gene>
<dbReference type="AlphaFoldDB" id="A0A284RD34"/>
<feature type="transmembrane region" description="Helical" evidence="2">
    <location>
        <begin position="41"/>
        <end position="64"/>
    </location>
</feature>
<proteinExistence type="predicted"/>